<dbReference type="EMBL" id="JAWJEJ010000001">
    <property type="protein sequence ID" value="MDV3457866.1"/>
    <property type="molecule type" value="Genomic_DNA"/>
</dbReference>
<dbReference type="InterPro" id="IPR023346">
    <property type="entry name" value="Lysozyme-like_dom_sf"/>
</dbReference>
<evidence type="ECO:0000256" key="6">
    <source>
        <dbReference type="ARBA" id="ARBA00023295"/>
    </source>
</evidence>
<keyword evidence="3 7" id="KW-0081">Bacteriolytic enzyme</keyword>
<protein>
    <recommendedName>
        <fullName evidence="7">Lysozyme</fullName>
        <ecNumber evidence="7">3.2.1.17</ecNumber>
    </recommendedName>
</protein>
<evidence type="ECO:0000256" key="3">
    <source>
        <dbReference type="ARBA" id="ARBA00022638"/>
    </source>
</evidence>
<dbReference type="Pfam" id="PF00959">
    <property type="entry name" value="Phage_lysozyme"/>
    <property type="match status" value="1"/>
</dbReference>
<evidence type="ECO:0000256" key="2">
    <source>
        <dbReference type="ARBA" id="ARBA00022529"/>
    </source>
</evidence>
<dbReference type="InterPro" id="IPR033907">
    <property type="entry name" value="Endolysin_autolysin"/>
</dbReference>
<dbReference type="InterPro" id="IPR051018">
    <property type="entry name" value="Bacteriophage_GH24"/>
</dbReference>
<keyword evidence="4 7" id="KW-0378">Hydrolase</keyword>
<comment type="similarity">
    <text evidence="7">Belongs to the glycosyl hydrolase 24 family.</text>
</comment>
<dbReference type="CDD" id="cd00737">
    <property type="entry name" value="lyz_endolysin_autolysin"/>
    <property type="match status" value="1"/>
</dbReference>
<dbReference type="SUPFAM" id="SSF53955">
    <property type="entry name" value="Lysozyme-like"/>
    <property type="match status" value="1"/>
</dbReference>
<comment type="caution">
    <text evidence="8">The sequence shown here is derived from an EMBL/GenBank/DDBJ whole genome shotgun (WGS) entry which is preliminary data.</text>
</comment>
<dbReference type="EC" id="3.2.1.17" evidence="7"/>
<evidence type="ECO:0000256" key="5">
    <source>
        <dbReference type="ARBA" id="ARBA00023200"/>
    </source>
</evidence>
<keyword evidence="2 7" id="KW-0929">Antimicrobial</keyword>
<evidence type="ECO:0000256" key="7">
    <source>
        <dbReference type="RuleBase" id="RU003788"/>
    </source>
</evidence>
<evidence type="ECO:0000313" key="9">
    <source>
        <dbReference type="Proteomes" id="UP001273531"/>
    </source>
</evidence>
<keyword evidence="9" id="KW-1185">Reference proteome</keyword>
<dbReference type="InterPro" id="IPR023347">
    <property type="entry name" value="Lysozyme_dom_sf"/>
</dbReference>
<evidence type="ECO:0000256" key="4">
    <source>
        <dbReference type="ARBA" id="ARBA00022801"/>
    </source>
</evidence>
<proteinExistence type="inferred from homology"/>
<gene>
    <name evidence="8" type="ORF">RZN05_12800</name>
</gene>
<dbReference type="Proteomes" id="UP001273531">
    <property type="component" value="Unassembled WGS sequence"/>
</dbReference>
<dbReference type="InterPro" id="IPR034690">
    <property type="entry name" value="Endolysin_T4_type"/>
</dbReference>
<name>A0ABU3Y902_9SPHN</name>
<keyword evidence="5" id="KW-1035">Host cytoplasm</keyword>
<dbReference type="PANTHER" id="PTHR38107:SF3">
    <property type="entry name" value="LYSOZYME RRRD-RELATED"/>
    <property type="match status" value="1"/>
</dbReference>
<evidence type="ECO:0000313" key="8">
    <source>
        <dbReference type="EMBL" id="MDV3457866.1"/>
    </source>
</evidence>
<comment type="catalytic activity">
    <reaction evidence="1 7">
        <text>Hydrolysis of (1-&gt;4)-beta-linkages between N-acetylmuramic acid and N-acetyl-D-glucosamine residues in a peptidoglycan and between N-acetyl-D-glucosamine residues in chitodextrins.</text>
        <dbReference type="EC" id="3.2.1.17"/>
    </reaction>
</comment>
<evidence type="ECO:0000256" key="1">
    <source>
        <dbReference type="ARBA" id="ARBA00000632"/>
    </source>
</evidence>
<sequence length="153" mass="15921">MTPSAAGIDLIKQFEGCAKKQPDGSFAAYPDPGSGGDPWTIGWGSTGPDIKPGVVWNQQQCDDRLASDVDSFATKVAAAIGSAATSQHQFDAMVSFAYNVGVGNLSSSTLLKLHKQGDFAGAQAQFARWNKAAGKVLPGLTKRRAAEAALYGS</sequence>
<dbReference type="InterPro" id="IPR002196">
    <property type="entry name" value="Glyco_hydro_24"/>
</dbReference>
<dbReference type="HAMAP" id="MF_04110">
    <property type="entry name" value="ENDOLYSIN_T4"/>
    <property type="match status" value="1"/>
</dbReference>
<organism evidence="8 9">
    <name type="scientific">Sphingomonas agrestis</name>
    <dbReference type="NCBI Taxonomy" id="3080540"/>
    <lineage>
        <taxon>Bacteria</taxon>
        <taxon>Pseudomonadati</taxon>
        <taxon>Pseudomonadota</taxon>
        <taxon>Alphaproteobacteria</taxon>
        <taxon>Sphingomonadales</taxon>
        <taxon>Sphingomonadaceae</taxon>
        <taxon>Sphingomonas</taxon>
    </lineage>
</organism>
<dbReference type="Gene3D" id="1.10.530.40">
    <property type="match status" value="1"/>
</dbReference>
<accession>A0ABU3Y902</accession>
<reference evidence="8 9" key="1">
    <citation type="submission" date="2023-10" db="EMBL/GenBank/DDBJ databases">
        <title>Sphingomonas sp. HF-S4 16S ribosomal RNA gene Genome sequencing and assembly.</title>
        <authorList>
            <person name="Lee H."/>
        </authorList>
    </citation>
    <scope>NUCLEOTIDE SEQUENCE [LARGE SCALE GENOMIC DNA]</scope>
    <source>
        <strain evidence="8 9">HF-S4</strain>
    </source>
</reference>
<keyword evidence="6 7" id="KW-0326">Glycosidase</keyword>
<dbReference type="PANTHER" id="PTHR38107">
    <property type="match status" value="1"/>
</dbReference>
<dbReference type="RefSeq" id="WP_317226990.1">
    <property type="nucleotide sequence ID" value="NZ_JAWJEJ010000001.1"/>
</dbReference>